<dbReference type="EMBL" id="BMPG01000001">
    <property type="protein sequence ID" value="GGL50966.1"/>
    <property type="molecule type" value="Genomic_DNA"/>
</dbReference>
<feature type="transmembrane region" description="Helical" evidence="1">
    <location>
        <begin position="6"/>
        <end position="35"/>
    </location>
</feature>
<dbReference type="RefSeq" id="WP_188975788.1">
    <property type="nucleotide sequence ID" value="NZ_BMPG01000001.1"/>
</dbReference>
<dbReference type="Pfam" id="PF17647">
    <property type="entry name" value="DUF5518"/>
    <property type="match status" value="1"/>
</dbReference>
<dbReference type="InterPro" id="IPR040493">
    <property type="entry name" value="DUF5518"/>
</dbReference>
<name>A0A830F0L5_9EURY</name>
<keyword evidence="1" id="KW-0472">Membrane</keyword>
<evidence type="ECO:0000313" key="2">
    <source>
        <dbReference type="EMBL" id="GGL50966.1"/>
    </source>
</evidence>
<evidence type="ECO:0008006" key="4">
    <source>
        <dbReference type="Google" id="ProtNLM"/>
    </source>
</evidence>
<evidence type="ECO:0000256" key="1">
    <source>
        <dbReference type="SAM" id="Phobius"/>
    </source>
</evidence>
<dbReference type="Proteomes" id="UP000607197">
    <property type="component" value="Unassembled WGS sequence"/>
</dbReference>
<organism evidence="2 3">
    <name type="scientific">Halocalculus aciditolerans</name>
    <dbReference type="NCBI Taxonomy" id="1383812"/>
    <lineage>
        <taxon>Archaea</taxon>
        <taxon>Methanobacteriati</taxon>
        <taxon>Methanobacteriota</taxon>
        <taxon>Stenosarchaea group</taxon>
        <taxon>Halobacteria</taxon>
        <taxon>Halobacteriales</taxon>
        <taxon>Halobacteriaceae</taxon>
        <taxon>Halocalculus</taxon>
    </lineage>
</organism>
<protein>
    <recommendedName>
        <fullName evidence="4">DUF5518 domain-containing protein</fullName>
    </recommendedName>
</protein>
<proteinExistence type="predicted"/>
<dbReference type="OrthoDB" id="341846at2157"/>
<gene>
    <name evidence="2" type="ORF">GCM10009039_06490</name>
</gene>
<evidence type="ECO:0000313" key="3">
    <source>
        <dbReference type="Proteomes" id="UP000607197"/>
    </source>
</evidence>
<reference evidence="2" key="2">
    <citation type="submission" date="2020-09" db="EMBL/GenBank/DDBJ databases">
        <authorList>
            <person name="Sun Q."/>
            <person name="Ohkuma M."/>
        </authorList>
    </citation>
    <scope>NUCLEOTIDE SEQUENCE</scope>
    <source>
        <strain evidence="2">JCM 19596</strain>
    </source>
</reference>
<keyword evidence="1" id="KW-1133">Transmembrane helix</keyword>
<dbReference type="AlphaFoldDB" id="A0A830F0L5"/>
<reference evidence="2" key="1">
    <citation type="journal article" date="2014" name="Int. J. Syst. Evol. Microbiol.">
        <title>Complete genome sequence of Corynebacterium casei LMG S-19264T (=DSM 44701T), isolated from a smear-ripened cheese.</title>
        <authorList>
            <consortium name="US DOE Joint Genome Institute (JGI-PGF)"/>
            <person name="Walter F."/>
            <person name="Albersmeier A."/>
            <person name="Kalinowski J."/>
            <person name="Ruckert C."/>
        </authorList>
    </citation>
    <scope>NUCLEOTIDE SEQUENCE</scope>
    <source>
        <strain evidence="2">JCM 19596</strain>
    </source>
</reference>
<accession>A0A830F0L5</accession>
<keyword evidence="3" id="KW-1185">Reference proteome</keyword>
<sequence length="138" mass="13766">MKRSTLAIVGLGAFTTAVLSFLPFAPIAGGALTGFTASDSRFRGTYMGAASGLVGFVPVFVVGVIAGVFAGASWGVGAVGPAQFVGYLAIAAVVFALAYYVGLGALGGFLGARYRARLFSGSRSTDADVDANANSDPA</sequence>
<keyword evidence="1" id="KW-0812">Transmembrane</keyword>
<feature type="transmembrane region" description="Helical" evidence="1">
    <location>
        <begin position="47"/>
        <end position="72"/>
    </location>
</feature>
<comment type="caution">
    <text evidence="2">The sequence shown here is derived from an EMBL/GenBank/DDBJ whole genome shotgun (WGS) entry which is preliminary data.</text>
</comment>
<feature type="transmembrane region" description="Helical" evidence="1">
    <location>
        <begin position="84"/>
        <end position="110"/>
    </location>
</feature>